<name>A0A7S6UN01_9GAMM</name>
<dbReference type="Proteomes" id="UP000593932">
    <property type="component" value="Chromosome"/>
</dbReference>
<keyword evidence="2" id="KW-1185">Reference proteome</keyword>
<dbReference type="InterPro" id="IPR008727">
    <property type="entry name" value="PAAR_motif"/>
</dbReference>
<protein>
    <submittedName>
        <fullName evidence="1">PAAR domain-containing protein</fullName>
    </submittedName>
</protein>
<proteinExistence type="predicted"/>
<evidence type="ECO:0000313" key="1">
    <source>
        <dbReference type="EMBL" id="QOW23265.1"/>
    </source>
</evidence>
<sequence>MWIVLGDATSSGGTVISGSPFTDIDGKPVARINDMATCPTHKGTFPIVDGDPTTIIDGQAVALHGSSIACGCKVLAVKQMRVFVDAGSGASTAAVAADAAANANAAKANHNGGPSPAARTIRDSAFDEQIRFVGPTGSALSNIRYVLQLEDGTEVDGVTDDDGRTQRVASSAPLGITRAELVAPEQEASCCAAFGLPSQTVEVALAGARTNATAVGSSVHEAVAKAEDRGLTSGEVAMLRQVFGNSVDYKSVKLHNHGYWLLFGFQPDNTATAPNGDIYLPGKLFSIDFSLELDREQRLLVHEMTHVWQYQLGYPIKRVRGPRPNMTYEYTIDRTKRLCDYNMEAQGNIIADYYLLRFRQNTDDLYDSKYRHRANLLALYEGTLRDFLITPDDSNNLPQVTK</sequence>
<reference evidence="1 2" key="1">
    <citation type="submission" date="2020-10" db="EMBL/GenBank/DDBJ databases">
        <title>complete genome sequencing of Lysobacter sp. H23M41.</title>
        <authorList>
            <person name="Bae J.-W."/>
            <person name="Lee S.-Y."/>
        </authorList>
    </citation>
    <scope>NUCLEOTIDE SEQUENCE [LARGE SCALE GENOMIC DNA]</scope>
    <source>
        <strain evidence="1 2">H23M41</strain>
    </source>
</reference>
<dbReference type="Pfam" id="PF05488">
    <property type="entry name" value="PAAR_motif"/>
    <property type="match status" value="1"/>
</dbReference>
<gene>
    <name evidence="1" type="ORF">INQ42_03885</name>
</gene>
<organism evidence="1 2">
    <name type="scientific">Novilysobacter avium</name>
    <dbReference type="NCBI Taxonomy" id="2781023"/>
    <lineage>
        <taxon>Bacteria</taxon>
        <taxon>Pseudomonadati</taxon>
        <taxon>Pseudomonadota</taxon>
        <taxon>Gammaproteobacteria</taxon>
        <taxon>Lysobacterales</taxon>
        <taxon>Lysobacteraceae</taxon>
        <taxon>Novilysobacter</taxon>
    </lineage>
</organism>
<dbReference type="Gene3D" id="2.60.200.60">
    <property type="match status" value="1"/>
</dbReference>
<dbReference type="CDD" id="cd14744">
    <property type="entry name" value="PAAR_CT_2"/>
    <property type="match status" value="1"/>
</dbReference>
<evidence type="ECO:0000313" key="2">
    <source>
        <dbReference type="Proteomes" id="UP000593932"/>
    </source>
</evidence>
<accession>A0A7S6UN01</accession>
<dbReference type="EMBL" id="CP063657">
    <property type="protein sequence ID" value="QOW23265.1"/>
    <property type="molecule type" value="Genomic_DNA"/>
</dbReference>